<dbReference type="Proteomes" id="UP000011613">
    <property type="component" value="Unassembled WGS sequence"/>
</dbReference>
<comment type="caution">
    <text evidence="2">The sequence shown here is derived from an EMBL/GenBank/DDBJ whole genome shotgun (WGS) entry which is preliminary data.</text>
</comment>
<evidence type="ECO:0000256" key="1">
    <source>
        <dbReference type="SAM" id="MobiDB-lite"/>
    </source>
</evidence>
<feature type="region of interest" description="Disordered" evidence="1">
    <location>
        <begin position="72"/>
        <end position="124"/>
    </location>
</feature>
<dbReference type="AlphaFoldDB" id="L9XYL5"/>
<evidence type="ECO:0000313" key="3">
    <source>
        <dbReference type="Proteomes" id="UP000011613"/>
    </source>
</evidence>
<reference evidence="2 3" key="1">
    <citation type="journal article" date="2014" name="PLoS Genet.">
        <title>Phylogenetically driven sequencing of extremely halophilic archaea reveals strategies for static and dynamic osmo-response.</title>
        <authorList>
            <person name="Becker E.A."/>
            <person name="Seitzer P.M."/>
            <person name="Tritt A."/>
            <person name="Larsen D."/>
            <person name="Krusor M."/>
            <person name="Yao A.I."/>
            <person name="Wu D."/>
            <person name="Madern D."/>
            <person name="Eisen J.A."/>
            <person name="Darling A.E."/>
            <person name="Facciotti M.T."/>
        </authorList>
    </citation>
    <scope>NUCLEOTIDE SEQUENCE [LARGE SCALE GENOMIC DNA]</scope>
    <source>
        <strain evidence="2 3">SP2</strain>
    </source>
</reference>
<protein>
    <submittedName>
        <fullName evidence="2">Uncharacterized protein</fullName>
    </submittedName>
</protein>
<proteinExistence type="predicted"/>
<dbReference type="EMBL" id="AOIC01000089">
    <property type="protein sequence ID" value="ELY66572.1"/>
    <property type="molecule type" value="Genomic_DNA"/>
</dbReference>
<feature type="compositionally biased region" description="Basic and acidic residues" evidence="1">
    <location>
        <begin position="90"/>
        <end position="100"/>
    </location>
</feature>
<organism evidence="2 3">
    <name type="scientific">Natronobacterium gregoryi (strain ATCC 43098 / DSM 3393 / CCM 3738 / CIP 104747 / IAM 13177 / JCM 8860 / NBRC 102187 / NCIMB 2189 / SP2)</name>
    <dbReference type="NCBI Taxonomy" id="797304"/>
    <lineage>
        <taxon>Archaea</taxon>
        <taxon>Methanobacteriati</taxon>
        <taxon>Methanobacteriota</taxon>
        <taxon>Stenosarchaea group</taxon>
        <taxon>Halobacteria</taxon>
        <taxon>Halobacteriales</taxon>
        <taxon>Natrialbaceae</taxon>
        <taxon>Natronobacterium</taxon>
    </lineage>
</organism>
<evidence type="ECO:0000313" key="2">
    <source>
        <dbReference type="EMBL" id="ELY66572.1"/>
    </source>
</evidence>
<gene>
    <name evidence="2" type="ORF">C490_12407</name>
</gene>
<feature type="compositionally biased region" description="Basic and acidic residues" evidence="1">
    <location>
        <begin position="115"/>
        <end position="124"/>
    </location>
</feature>
<accession>L9XYL5</accession>
<name>L9XYL5_NATGS</name>
<sequence>MRTLTFVPDRNGRSRWQPRGSRERHSWYAIVERNAFSAWRESSRVCWQMTGDVRLDDARERVAVRERFIRTAVPMSRRDREPPVAAPELTDGKPSQDLRTRRTGSASSVRRGPSAHKDQPVADR</sequence>